<dbReference type="EMBL" id="BMXV01000001">
    <property type="protein sequence ID" value="GGY60430.1"/>
    <property type="molecule type" value="Genomic_DNA"/>
</dbReference>
<name>A0ABQ3ANA4_9GAMM</name>
<dbReference type="InterPro" id="IPR007332">
    <property type="entry name" value="DUF411"/>
</dbReference>
<keyword evidence="2" id="KW-1185">Reference proteome</keyword>
<accession>A0ABQ3ANA4</accession>
<protein>
    <recommendedName>
        <fullName evidence="3">CopG protein</fullName>
    </recommendedName>
</protein>
<reference evidence="2" key="1">
    <citation type="journal article" date="2019" name="Int. J. Syst. Evol. Microbiol.">
        <title>The Global Catalogue of Microorganisms (GCM) 10K type strain sequencing project: providing services to taxonomists for standard genome sequencing and annotation.</title>
        <authorList>
            <consortium name="The Broad Institute Genomics Platform"/>
            <consortium name="The Broad Institute Genome Sequencing Center for Infectious Disease"/>
            <person name="Wu L."/>
            <person name="Ma J."/>
        </authorList>
    </citation>
    <scope>NUCLEOTIDE SEQUENCE [LARGE SCALE GENOMIC DNA]</scope>
    <source>
        <strain evidence="2">KCTC 22280</strain>
    </source>
</reference>
<evidence type="ECO:0008006" key="3">
    <source>
        <dbReference type="Google" id="ProtNLM"/>
    </source>
</evidence>
<dbReference type="RefSeq" id="WP_189571965.1">
    <property type="nucleotide sequence ID" value="NZ_BMXV01000001.1"/>
</dbReference>
<organism evidence="1 2">
    <name type="scientific">Marinobacter zhanjiangensis</name>
    <dbReference type="NCBI Taxonomy" id="578215"/>
    <lineage>
        <taxon>Bacteria</taxon>
        <taxon>Pseudomonadati</taxon>
        <taxon>Pseudomonadota</taxon>
        <taxon>Gammaproteobacteria</taxon>
        <taxon>Pseudomonadales</taxon>
        <taxon>Marinobacteraceae</taxon>
        <taxon>Marinobacter</taxon>
    </lineage>
</organism>
<evidence type="ECO:0000313" key="2">
    <source>
        <dbReference type="Proteomes" id="UP000601597"/>
    </source>
</evidence>
<sequence>MKTQATLGLVALVIGVTAIGFKLQAAESTPSQAVSAPADRIITVHKSPSCGCCGGWIEHLEQNGFDVKVENTDNINDIKIEHQVPRDLASCHTALIDGAVIEGHVEATDIVDYVESETRPFGERTIGIAVPGMPHGVPGMETGRQDSYDVMAFAAGGRAESVKRYEY</sequence>
<evidence type="ECO:0000313" key="1">
    <source>
        <dbReference type="EMBL" id="GGY60430.1"/>
    </source>
</evidence>
<proteinExistence type="predicted"/>
<dbReference type="Proteomes" id="UP000601597">
    <property type="component" value="Unassembled WGS sequence"/>
</dbReference>
<gene>
    <name evidence="1" type="ORF">GCM10007071_03840</name>
</gene>
<comment type="caution">
    <text evidence="1">The sequence shown here is derived from an EMBL/GenBank/DDBJ whole genome shotgun (WGS) entry which is preliminary data.</text>
</comment>
<dbReference type="Pfam" id="PF04214">
    <property type="entry name" value="DUF411"/>
    <property type="match status" value="1"/>
</dbReference>